<dbReference type="Proteomes" id="UP001494902">
    <property type="component" value="Unassembled WGS sequence"/>
</dbReference>
<reference evidence="2 3" key="1">
    <citation type="submission" date="2024-03" db="EMBL/GenBank/DDBJ databases">
        <title>Draft genome sequence of Pseudonocardia nematodicida JCM 31783.</title>
        <authorList>
            <person name="Butdee W."/>
            <person name="Duangmal K."/>
        </authorList>
    </citation>
    <scope>NUCLEOTIDE SEQUENCE [LARGE SCALE GENOMIC DNA]</scope>
    <source>
        <strain evidence="2 3">JCM 31783</strain>
    </source>
</reference>
<evidence type="ECO:0000313" key="2">
    <source>
        <dbReference type="EMBL" id="MEQ3554210.1"/>
    </source>
</evidence>
<comment type="caution">
    <text evidence="2">The sequence shown here is derived from an EMBL/GenBank/DDBJ whole genome shotgun (WGS) entry which is preliminary data.</text>
</comment>
<organism evidence="2 3">
    <name type="scientific">Pseudonocardia nematodicida</name>
    <dbReference type="NCBI Taxonomy" id="1206997"/>
    <lineage>
        <taxon>Bacteria</taxon>
        <taxon>Bacillati</taxon>
        <taxon>Actinomycetota</taxon>
        <taxon>Actinomycetes</taxon>
        <taxon>Pseudonocardiales</taxon>
        <taxon>Pseudonocardiaceae</taxon>
        <taxon>Pseudonocardia</taxon>
    </lineage>
</organism>
<protein>
    <submittedName>
        <fullName evidence="2">Uncharacterized protein</fullName>
    </submittedName>
</protein>
<evidence type="ECO:0000256" key="1">
    <source>
        <dbReference type="SAM" id="MobiDB-lite"/>
    </source>
</evidence>
<sequence length="197" mass="20442">MGVGQDAARPRRLVAVALTEAEVVRTGTGLSVLPDGVGETDLLVVRTDPAGPQRLVAPAEAEDYPADDAGPVGEAGAGEPAPDPEPVTMPVPRIGAGRVRVHRLGLRWTVQDGDEDDLVAALSELVGFDPDEHTFCVAPATTGPVADPEIEVVRRAVRRVARVYGLPVLPYRPLADGPVGHYAQAAPVPDGACAETA</sequence>
<evidence type="ECO:0000313" key="3">
    <source>
        <dbReference type="Proteomes" id="UP001494902"/>
    </source>
</evidence>
<keyword evidence="3" id="KW-1185">Reference proteome</keyword>
<name>A0ABV1KIC6_9PSEU</name>
<feature type="compositionally biased region" description="Low complexity" evidence="1">
    <location>
        <begin position="67"/>
        <end position="80"/>
    </location>
</feature>
<accession>A0ABV1KIC6</accession>
<gene>
    <name evidence="2" type="ORF">WIS52_27405</name>
</gene>
<dbReference type="EMBL" id="JBEDNQ010000013">
    <property type="protein sequence ID" value="MEQ3554210.1"/>
    <property type="molecule type" value="Genomic_DNA"/>
</dbReference>
<dbReference type="RefSeq" id="WP_349301278.1">
    <property type="nucleotide sequence ID" value="NZ_JBEDNQ010000013.1"/>
</dbReference>
<feature type="region of interest" description="Disordered" evidence="1">
    <location>
        <begin position="58"/>
        <end position="92"/>
    </location>
</feature>
<proteinExistence type="predicted"/>